<comment type="similarity">
    <text evidence="1 2">Belongs to the glycosyl hydrolase 12 (cellulase H) family.</text>
</comment>
<keyword evidence="2" id="KW-0624">Polysaccharide degradation</keyword>
<dbReference type="Gene3D" id="2.60.120.180">
    <property type="match status" value="1"/>
</dbReference>
<dbReference type="Proteomes" id="UP001305414">
    <property type="component" value="Unassembled WGS sequence"/>
</dbReference>
<keyword evidence="2" id="KW-0326">Glycosidase</keyword>
<evidence type="ECO:0000256" key="1">
    <source>
        <dbReference type="ARBA" id="ARBA00005519"/>
    </source>
</evidence>
<feature type="chain" id="PRO_5042854747" description="Endoglucanase" evidence="3">
    <location>
        <begin position="24"/>
        <end position="253"/>
    </location>
</feature>
<dbReference type="GO" id="GO:0000272">
    <property type="term" value="P:polysaccharide catabolic process"/>
    <property type="evidence" value="ECO:0007669"/>
    <property type="project" value="UniProtKB-KW"/>
</dbReference>
<dbReference type="InterPro" id="IPR013320">
    <property type="entry name" value="ConA-like_dom_sf"/>
</dbReference>
<keyword evidence="2" id="KW-0378">Hydrolase</keyword>
<keyword evidence="2" id="KW-0119">Carbohydrate metabolism</keyword>
<dbReference type="PANTHER" id="PTHR34002:SF10">
    <property type="entry name" value="PUTATIVE-RELATED"/>
    <property type="match status" value="1"/>
</dbReference>
<protein>
    <recommendedName>
        <fullName evidence="6">Endoglucanase</fullName>
    </recommendedName>
</protein>
<dbReference type="GO" id="GO:0008810">
    <property type="term" value="F:cellulase activity"/>
    <property type="evidence" value="ECO:0007669"/>
    <property type="project" value="InterPro"/>
</dbReference>
<dbReference type="EMBL" id="JAWHQM010000086">
    <property type="protein sequence ID" value="KAK5636976.1"/>
    <property type="molecule type" value="Genomic_DNA"/>
</dbReference>
<dbReference type="InterPro" id="IPR002594">
    <property type="entry name" value="GH12"/>
</dbReference>
<gene>
    <name evidence="4" type="ORF">RRF57_012688</name>
</gene>
<dbReference type="Pfam" id="PF01670">
    <property type="entry name" value="Glyco_hydro_12"/>
    <property type="match status" value="1"/>
</dbReference>
<keyword evidence="5" id="KW-1185">Reference proteome</keyword>
<dbReference type="InterPro" id="IPR013319">
    <property type="entry name" value="GH11/12"/>
</dbReference>
<dbReference type="AlphaFoldDB" id="A0AAN7V207"/>
<feature type="signal peptide" evidence="3">
    <location>
        <begin position="1"/>
        <end position="23"/>
    </location>
</feature>
<evidence type="ECO:0000313" key="4">
    <source>
        <dbReference type="EMBL" id="KAK5636976.1"/>
    </source>
</evidence>
<evidence type="ECO:0000313" key="5">
    <source>
        <dbReference type="Proteomes" id="UP001305414"/>
    </source>
</evidence>
<evidence type="ECO:0000256" key="2">
    <source>
        <dbReference type="RuleBase" id="RU361163"/>
    </source>
</evidence>
<name>A0AAN7V207_9PEZI</name>
<sequence length="253" mass="27359">MMTPVRMRGIAAVFFALAPAALAQSQTLCGQYAYYANGGYEFNNNMWGMSSGSGSQCTYVDRASSGGVAFHTTWQWSGGENNVKSYPYAGRQLSNKKLVSQINSIPTSVSWSYSNTNIRANVAYDLFTASDPNHSTSSGDYELMIWLGRFGNVYPIGSSVGRVTVGGNTWELFSGYNGAMKVFSFVATNPPVTSFSSDLKQFFNYLSSNQGFPASSQHLISKLPHSLALQFGSEPFTGSSTTLTVSNWSANAN</sequence>
<dbReference type="PANTHER" id="PTHR34002">
    <property type="entry name" value="BLR1656 PROTEIN"/>
    <property type="match status" value="1"/>
</dbReference>
<organism evidence="4 5">
    <name type="scientific">Xylaria bambusicola</name>
    <dbReference type="NCBI Taxonomy" id="326684"/>
    <lineage>
        <taxon>Eukaryota</taxon>
        <taxon>Fungi</taxon>
        <taxon>Dikarya</taxon>
        <taxon>Ascomycota</taxon>
        <taxon>Pezizomycotina</taxon>
        <taxon>Sordariomycetes</taxon>
        <taxon>Xylariomycetidae</taxon>
        <taxon>Xylariales</taxon>
        <taxon>Xylariaceae</taxon>
        <taxon>Xylaria</taxon>
    </lineage>
</organism>
<keyword evidence="3" id="KW-0732">Signal</keyword>
<evidence type="ECO:0000256" key="3">
    <source>
        <dbReference type="SAM" id="SignalP"/>
    </source>
</evidence>
<comment type="caution">
    <text evidence="4">The sequence shown here is derived from an EMBL/GenBank/DDBJ whole genome shotgun (WGS) entry which is preliminary data.</text>
</comment>
<accession>A0AAN7V207</accession>
<proteinExistence type="inferred from homology"/>
<evidence type="ECO:0008006" key="6">
    <source>
        <dbReference type="Google" id="ProtNLM"/>
    </source>
</evidence>
<dbReference type="SUPFAM" id="SSF49899">
    <property type="entry name" value="Concanavalin A-like lectins/glucanases"/>
    <property type="match status" value="1"/>
</dbReference>
<reference evidence="4 5" key="1">
    <citation type="submission" date="2023-10" db="EMBL/GenBank/DDBJ databases">
        <title>Draft genome sequence of Xylaria bambusicola isolate GMP-LS, the root and basal stem rot pathogen of sugarcane in Indonesia.</title>
        <authorList>
            <person name="Selvaraj P."/>
            <person name="Muralishankar V."/>
            <person name="Muruganantham S."/>
            <person name="Sp S."/>
            <person name="Haryani S."/>
            <person name="Lau K.J.X."/>
            <person name="Naqvi N.I."/>
        </authorList>
    </citation>
    <scope>NUCLEOTIDE SEQUENCE [LARGE SCALE GENOMIC DNA]</scope>
    <source>
        <strain evidence="4">GMP-LS</strain>
    </source>
</reference>